<reference evidence="4 5" key="1">
    <citation type="submission" date="2021-08" db="EMBL/GenBank/DDBJ databases">
        <title>The genome sequence of Chitinophaga sp. B61.</title>
        <authorList>
            <person name="Zhang X."/>
        </authorList>
    </citation>
    <scope>NUCLEOTIDE SEQUENCE [LARGE SCALE GENOMIC DNA]</scope>
    <source>
        <strain evidence="4 5">B61</strain>
    </source>
</reference>
<dbReference type="EMBL" id="JAICCF010000001">
    <property type="protein sequence ID" value="MBW8684134.1"/>
    <property type="molecule type" value="Genomic_DNA"/>
</dbReference>
<dbReference type="SUPFAM" id="SSF49785">
    <property type="entry name" value="Galactose-binding domain-like"/>
    <property type="match status" value="2"/>
</dbReference>
<dbReference type="InterPro" id="IPR054593">
    <property type="entry name" value="Beta-mannosidase-like_N2"/>
</dbReference>
<evidence type="ECO:0000256" key="2">
    <source>
        <dbReference type="ARBA" id="ARBA00022801"/>
    </source>
</evidence>
<keyword evidence="1" id="KW-0732">Signal</keyword>
<dbReference type="GO" id="GO:0003677">
    <property type="term" value="F:DNA binding"/>
    <property type="evidence" value="ECO:0007669"/>
    <property type="project" value="UniProtKB-KW"/>
</dbReference>
<evidence type="ECO:0000259" key="3">
    <source>
        <dbReference type="Pfam" id="PF22666"/>
    </source>
</evidence>
<dbReference type="Gene3D" id="2.60.120.260">
    <property type="entry name" value="Galactose-binding domain-like"/>
    <property type="match status" value="2"/>
</dbReference>
<dbReference type="InterPro" id="IPR023296">
    <property type="entry name" value="Glyco_hydro_beta-prop_sf"/>
</dbReference>
<dbReference type="Pfam" id="PF17132">
    <property type="entry name" value="Glyco_hydro_106"/>
    <property type="match status" value="2"/>
</dbReference>
<organism evidence="4 5">
    <name type="scientific">Chitinophaga rhizophila</name>
    <dbReference type="NCBI Taxonomy" id="2866212"/>
    <lineage>
        <taxon>Bacteria</taxon>
        <taxon>Pseudomonadati</taxon>
        <taxon>Bacteroidota</taxon>
        <taxon>Chitinophagia</taxon>
        <taxon>Chitinophagales</taxon>
        <taxon>Chitinophagaceae</taxon>
        <taxon>Chitinophaga</taxon>
    </lineage>
</organism>
<keyword evidence="4" id="KW-0238">DNA-binding</keyword>
<dbReference type="InterPro" id="IPR008979">
    <property type="entry name" value="Galactose-bd-like_sf"/>
</dbReference>
<sequence>MKKFCLSIILLISVFTGRSQNLDSLFWQPPATAKPWVFWYWMHASVSREGITADLEAMKEAGIGGAYLMPIKGKAKPPYMNPPVEQLTPAWWDMVRFAHSEAARLGLQLGMHFSDGFALGGGPWIKPEQSMQKVVWTATQVRGGVTFNNTLTQPTAYQHYYKDIAVLAFPSTAPQLQVPVVTTSQPGINAQFLASPGSKESFRSQEPCWIQYAYEKPFTCHAITIMTNGNNYQSHRLRISVSDNGVDFRPAGKMEAPRHGWQDTDAPVTHAIKPVTARYFRFYYDKEGSEPGAEDLDAAKWKQSLKIAGLILSDQPRIHQFEGKSAAVWRISPYTTPQQLPDADCIPLDKIIDLTALMDTNGRLNWKAPAGNWTVLRIGHTSTGHTNATGGAGAGLEGDKFSSTVVKLQFDRWFGEARRQIGPALADSILKVFHVDSWECGSQNWSPDFRSEFRRRRGYDLLRYLPAMAGYPVQDANTSEAFLHDIRSTITALVQQNFYDTLSALAHAHGCLFTAESVAPVMPGDGMLHYQSADIPMGEYWLRSPTHDKPNDMLDAISGAHIYGKRIVQAEAFTELRMRWDEHPGMLKTLGDRNYALGINKLVYHVFTHNPWIDRKPGMTLDGVGLYFQRDQTWWKPGKAWVTYAQRCQALLQQGRPVADIAVFTGEGIPRRAILPERLVNVLPGLFGDSLRQAESQRMANRSSPLREMPIGVTASANITDPAHWVDALKGYHYDSFNKDALVRLASVKDGNIVLPGGAVYRMLVLPGQLAMSPEGNLLSRETVFHLRRLLSQGATILVNGPVRSLEAPDSTIVLKGPGVLQGPWKNSSLETLGLTPDVLVKETSGKRAAAIAWTHRTAPDYDIYFISNQQEGERTLDFSFRITNRLPELWNAVTGEQRTASDWEMKDGRTSLKIQLPAAGSLFVIFRKPVSPHTMHHAPNWAAFTTLQTLNNDWQVTFDSASGGPAAPVLFKELKDWSKDLTPQIRYYAGTALYRKTFQWTASDRDTMSRICIDLGKVANIATITVNGIDCGVTWTPPYKADITHAVRAGTNELVIAVTNTWGNRLTGDTALPADQRITNTTAPLRFEKTSLLEAGLLGPVQLQQEVVVPAGEVAQSVMQQVYEEVKTPYKYGMVMVPADDSKKLDCPSIFKKGRKWYMVYIIYDEGRGYETWLAESKDLLHWKTKGKMMSFADTSTTWDSNQRAGYISLQDHIWGGNYKWYDYKGKHWMTYIGGAQTGYEQGLLSVGIANTSKHITKPHEWYRFNKPALMATDTNAGWWENNTIYKSSVMWDKTNTTGHPFVMYYNAKGDSLKPKRGKERIGMAVSDDMVNWTRFGKDPVLDHFTGITGDAVIQRMNNTWVMFYFGAFWKNRPTAFNRFACSYDLVHWTDWNGPDLINSTEEYDGRFAHKSFVVKHKGVVYHYYCAVNQKDQRGIAVATSKDLGKSTLQFTKAKK</sequence>
<dbReference type="PANTHER" id="PTHR43817">
    <property type="entry name" value="GLYCOSYL HYDROLASE"/>
    <property type="match status" value="1"/>
</dbReference>
<name>A0ABS7GBD8_9BACT</name>
<proteinExistence type="predicted"/>
<accession>A0ABS7GBD8</accession>
<dbReference type="Pfam" id="PF22666">
    <property type="entry name" value="Glyco_hydro_2_N2"/>
    <property type="match status" value="1"/>
</dbReference>
<evidence type="ECO:0000313" key="4">
    <source>
        <dbReference type="EMBL" id="MBW8684134.1"/>
    </source>
</evidence>
<dbReference type="Gene3D" id="2.115.10.20">
    <property type="entry name" value="Glycosyl hydrolase domain, family 43"/>
    <property type="match status" value="2"/>
</dbReference>
<dbReference type="RefSeq" id="WP_220249330.1">
    <property type="nucleotide sequence ID" value="NZ_JAICCF010000001.1"/>
</dbReference>
<evidence type="ECO:0000313" key="5">
    <source>
        <dbReference type="Proteomes" id="UP000812961"/>
    </source>
</evidence>
<keyword evidence="2" id="KW-0378">Hydrolase</keyword>
<keyword evidence="5" id="KW-1185">Reference proteome</keyword>
<evidence type="ECO:0000256" key="1">
    <source>
        <dbReference type="ARBA" id="ARBA00022729"/>
    </source>
</evidence>
<gene>
    <name evidence="4" type="ORF">K1Y79_07270</name>
</gene>
<dbReference type="Proteomes" id="UP000812961">
    <property type="component" value="Unassembled WGS sequence"/>
</dbReference>
<comment type="caution">
    <text evidence="4">The sequence shown here is derived from an EMBL/GenBank/DDBJ whole genome shotgun (WGS) entry which is preliminary data.</text>
</comment>
<protein>
    <submittedName>
        <fullName evidence="4">DNA-binding protein</fullName>
    </submittedName>
</protein>
<feature type="domain" description="Beta-mannosidase-like galactose-binding" evidence="3">
    <location>
        <begin position="993"/>
        <end position="1068"/>
    </location>
</feature>
<dbReference type="NCBIfam" id="NF045579">
    <property type="entry name" value="rhamnoside_JR"/>
    <property type="match status" value="1"/>
</dbReference>
<dbReference type="PANTHER" id="PTHR43817:SF1">
    <property type="entry name" value="HYDROLASE, FAMILY 43, PUTATIVE (AFU_ORTHOLOGUE AFUA_3G01660)-RELATED"/>
    <property type="match status" value="1"/>
</dbReference>
<dbReference type="SUPFAM" id="SSF75005">
    <property type="entry name" value="Arabinanase/levansucrase/invertase"/>
    <property type="match status" value="2"/>
</dbReference>